<keyword evidence="2" id="KW-0479">Metal-binding</keyword>
<dbReference type="EMBL" id="ANIY01004777">
    <property type="protein sequence ID" value="ETP28369.1"/>
    <property type="molecule type" value="Genomic_DNA"/>
</dbReference>
<dbReference type="InterPro" id="IPR052035">
    <property type="entry name" value="ZnF_BED_domain_contain"/>
</dbReference>
<evidence type="ECO:0000256" key="2">
    <source>
        <dbReference type="ARBA" id="ARBA00022723"/>
    </source>
</evidence>
<dbReference type="AlphaFoldDB" id="W2Y2E3"/>
<evidence type="ECO:0000256" key="5">
    <source>
        <dbReference type="ARBA" id="ARBA00023242"/>
    </source>
</evidence>
<evidence type="ECO:0000313" key="7">
    <source>
        <dbReference type="EMBL" id="ETP28369.1"/>
    </source>
</evidence>
<reference evidence="7 8" key="1">
    <citation type="submission" date="2013-11" db="EMBL/GenBank/DDBJ databases">
        <title>The Genome Sequence of Phytophthora parasitica P10297.</title>
        <authorList>
            <consortium name="The Broad Institute Genomics Platform"/>
            <person name="Russ C."/>
            <person name="Tyler B."/>
            <person name="Panabieres F."/>
            <person name="Shan W."/>
            <person name="Tripathy S."/>
            <person name="Grunwald N."/>
            <person name="Machado M."/>
            <person name="Johnson C.S."/>
            <person name="Walker B."/>
            <person name="Young S.K."/>
            <person name="Zeng Q."/>
            <person name="Gargeya S."/>
            <person name="Fitzgerald M."/>
            <person name="Haas B."/>
            <person name="Abouelleil A."/>
            <person name="Allen A.W."/>
            <person name="Alvarado L."/>
            <person name="Arachchi H.M."/>
            <person name="Berlin A.M."/>
            <person name="Chapman S.B."/>
            <person name="Gainer-Dewar J."/>
            <person name="Goldberg J."/>
            <person name="Griggs A."/>
            <person name="Gujja S."/>
            <person name="Hansen M."/>
            <person name="Howarth C."/>
            <person name="Imamovic A."/>
            <person name="Ireland A."/>
            <person name="Larimer J."/>
            <person name="McCowan C."/>
            <person name="Murphy C."/>
            <person name="Pearson M."/>
            <person name="Poon T.W."/>
            <person name="Priest M."/>
            <person name="Roberts A."/>
            <person name="Saif S."/>
            <person name="Shea T."/>
            <person name="Sisk P."/>
            <person name="Sykes S."/>
            <person name="Wortman J."/>
            <person name="Nusbaum C."/>
            <person name="Birren B."/>
        </authorList>
    </citation>
    <scope>NUCLEOTIDE SEQUENCE [LARGE SCALE GENOMIC DNA]</scope>
    <source>
        <strain evidence="7 8">P10297</strain>
    </source>
</reference>
<feature type="region of interest" description="Disordered" evidence="6">
    <location>
        <begin position="93"/>
        <end position="118"/>
    </location>
</feature>
<evidence type="ECO:0000313" key="8">
    <source>
        <dbReference type="Proteomes" id="UP000018948"/>
    </source>
</evidence>
<feature type="non-terminal residue" evidence="7">
    <location>
        <position position="535"/>
    </location>
</feature>
<proteinExistence type="predicted"/>
<dbReference type="GO" id="GO:0008270">
    <property type="term" value="F:zinc ion binding"/>
    <property type="evidence" value="ECO:0007669"/>
    <property type="project" value="UniProtKB-KW"/>
</dbReference>
<dbReference type="PANTHER" id="PTHR46481">
    <property type="entry name" value="ZINC FINGER BED DOMAIN-CONTAINING PROTEIN 4"/>
    <property type="match status" value="1"/>
</dbReference>
<keyword evidence="3" id="KW-0863">Zinc-finger</keyword>
<dbReference type="Proteomes" id="UP000018948">
    <property type="component" value="Unassembled WGS sequence"/>
</dbReference>
<sequence>MGDRGGRPPGQEARHFKVLKELGKAPGGYSHRECRFCRAAYDNDTTTTPPQVIIGRARNCKSHLAKCTYYKAAQIPAPSPCTPIKSGLVTTAADTSPALSSETTPKPPQPSAPTAAQLPIGGVTAASIKSRARRVLVLEQKRSPRKSLHTLLPVTKRAKREKRKFSRSEIKQIERSLIELHADNHLADRFIEQESTQRFMELVCPGLTDILPSRRALGTRVIKEHATRCKTMDTEALPVMEESTNGWVNLLSDVWQNVSKEHLLGCQLSLFGVLLTYALLPAGDSHHGIAIAKQLEEVLERAHDEKWRVGACVTDDAGQCGRARRILAIRWPQVVFLHCFAHAVNNLVKAVLKSSFRDVAAKAANAVNAINASSSKWLPRVRKMMKKLYGKSLGLRTLCETRWNSMQGCFASLLRVQTALQMFFFRKYEKDSELPSTARVFGDLFFWEELKEAEAIIAPLSFASYRLQRDKNTVADVVVSFRDIFRGFQRHIVRHDALDVCIEDRWAQCEQPLFMLGFALHPGCVDAAKDLPQTA</sequence>
<accession>W2Y2E3</accession>
<evidence type="ECO:0000256" key="1">
    <source>
        <dbReference type="ARBA" id="ARBA00004123"/>
    </source>
</evidence>
<evidence type="ECO:0000256" key="4">
    <source>
        <dbReference type="ARBA" id="ARBA00022833"/>
    </source>
</evidence>
<gene>
    <name evidence="7" type="ORF">F442_22338</name>
</gene>
<dbReference type="SUPFAM" id="SSF53098">
    <property type="entry name" value="Ribonuclease H-like"/>
    <property type="match status" value="1"/>
</dbReference>
<keyword evidence="4" id="KW-0862">Zinc</keyword>
<feature type="compositionally biased region" description="Polar residues" evidence="6">
    <location>
        <begin position="93"/>
        <end position="104"/>
    </location>
</feature>
<protein>
    <recommendedName>
        <fullName evidence="9">DUF659 domain-containing protein</fullName>
    </recommendedName>
</protein>
<organism evidence="7 8">
    <name type="scientific">Phytophthora nicotianae P10297</name>
    <dbReference type="NCBI Taxonomy" id="1317064"/>
    <lineage>
        <taxon>Eukaryota</taxon>
        <taxon>Sar</taxon>
        <taxon>Stramenopiles</taxon>
        <taxon>Oomycota</taxon>
        <taxon>Peronosporomycetes</taxon>
        <taxon>Peronosporales</taxon>
        <taxon>Peronosporaceae</taxon>
        <taxon>Phytophthora</taxon>
    </lineage>
</organism>
<comment type="caution">
    <text evidence="7">The sequence shown here is derived from an EMBL/GenBank/DDBJ whole genome shotgun (WGS) entry which is preliminary data.</text>
</comment>
<keyword evidence="5" id="KW-0539">Nucleus</keyword>
<dbReference type="PANTHER" id="PTHR46481:SF10">
    <property type="entry name" value="ZINC FINGER BED DOMAIN-CONTAINING PROTEIN 39"/>
    <property type="match status" value="1"/>
</dbReference>
<comment type="subcellular location">
    <subcellularLocation>
        <location evidence="1">Nucleus</location>
    </subcellularLocation>
</comment>
<dbReference type="InterPro" id="IPR012337">
    <property type="entry name" value="RNaseH-like_sf"/>
</dbReference>
<dbReference type="GO" id="GO:0005634">
    <property type="term" value="C:nucleus"/>
    <property type="evidence" value="ECO:0007669"/>
    <property type="project" value="UniProtKB-SubCell"/>
</dbReference>
<evidence type="ECO:0000256" key="6">
    <source>
        <dbReference type="SAM" id="MobiDB-lite"/>
    </source>
</evidence>
<name>W2Y2E3_PHYNI</name>
<evidence type="ECO:0000256" key="3">
    <source>
        <dbReference type="ARBA" id="ARBA00022771"/>
    </source>
</evidence>
<dbReference type="OrthoDB" id="121607at2759"/>
<evidence type="ECO:0008006" key="9">
    <source>
        <dbReference type="Google" id="ProtNLM"/>
    </source>
</evidence>